<dbReference type="Proteomes" id="UP000189462">
    <property type="component" value="Unassembled WGS sequence"/>
</dbReference>
<dbReference type="EMBL" id="MVBK01000010">
    <property type="protein sequence ID" value="OOG28156.1"/>
    <property type="molecule type" value="Genomic_DNA"/>
</dbReference>
<evidence type="ECO:0000313" key="3">
    <source>
        <dbReference type="EMBL" id="OOG28156.1"/>
    </source>
</evidence>
<dbReference type="RefSeq" id="WP_077277510.1">
    <property type="nucleotide sequence ID" value="NZ_MVBK01000010.1"/>
</dbReference>
<feature type="region of interest" description="Disordered" evidence="2">
    <location>
        <begin position="1"/>
        <end position="43"/>
    </location>
</feature>
<name>A0A1V3NTU4_9GAMM</name>
<organism evidence="3 4">
    <name type="scientific">Thioalkalivibrio denitrificans</name>
    <dbReference type="NCBI Taxonomy" id="108003"/>
    <lineage>
        <taxon>Bacteria</taxon>
        <taxon>Pseudomonadati</taxon>
        <taxon>Pseudomonadota</taxon>
        <taxon>Gammaproteobacteria</taxon>
        <taxon>Chromatiales</taxon>
        <taxon>Ectothiorhodospiraceae</taxon>
        <taxon>Thioalkalivibrio</taxon>
    </lineage>
</organism>
<dbReference type="OrthoDB" id="9811682at2"/>
<keyword evidence="4" id="KW-1185">Reference proteome</keyword>
<sequence length="208" mass="21394">MSMFDLGKRSSGTQKEQNEEEDFLRKVDMPRQGGLPSQGVGRSRDAAIIGPSIHVEGTLRGEEDLIIEGRVTGTVKLHGHSLTVGSNGQISADIYAHTVVVDGTVEGDLYGEEKVVIRKSANIRGNVTSPRVSLEEGARFKGAIEMDAEVVEQAMGTRKAKSAGTASTTGTASASSRPETSTAASTSSASGDKTAEAASAGKAGSGAG</sequence>
<dbReference type="InterPro" id="IPR007607">
    <property type="entry name" value="BacA/B"/>
</dbReference>
<feature type="compositionally biased region" description="Low complexity" evidence="2">
    <location>
        <begin position="162"/>
        <end position="202"/>
    </location>
</feature>
<comment type="similarity">
    <text evidence="1">Belongs to the bactofilin family.</text>
</comment>
<dbReference type="PANTHER" id="PTHR35024">
    <property type="entry name" value="HYPOTHETICAL CYTOSOLIC PROTEIN"/>
    <property type="match status" value="1"/>
</dbReference>
<reference evidence="3 4" key="1">
    <citation type="submission" date="2017-02" db="EMBL/GenBank/DDBJ databases">
        <title>Genomic diversity within the haloalkaliphilic genus Thioalkalivibrio.</title>
        <authorList>
            <person name="Ahn A.-C."/>
            <person name="Meier-Kolthoff J."/>
            <person name="Overmars L."/>
            <person name="Richter M."/>
            <person name="Woyke T."/>
            <person name="Sorokin D.Y."/>
            <person name="Muyzer G."/>
        </authorList>
    </citation>
    <scope>NUCLEOTIDE SEQUENCE [LARGE SCALE GENOMIC DNA]</scope>
    <source>
        <strain evidence="3 4">ALJD</strain>
    </source>
</reference>
<gene>
    <name evidence="3" type="ORF">B1C78_02090</name>
</gene>
<feature type="region of interest" description="Disordered" evidence="2">
    <location>
        <begin position="155"/>
        <end position="208"/>
    </location>
</feature>
<evidence type="ECO:0000256" key="2">
    <source>
        <dbReference type="SAM" id="MobiDB-lite"/>
    </source>
</evidence>
<comment type="caution">
    <text evidence="3">The sequence shown here is derived from an EMBL/GenBank/DDBJ whole genome shotgun (WGS) entry which is preliminary data.</text>
</comment>
<accession>A0A1V3NTU4</accession>
<dbReference type="STRING" id="108003.B1C78_02090"/>
<dbReference type="Pfam" id="PF04519">
    <property type="entry name" value="Bactofilin"/>
    <property type="match status" value="1"/>
</dbReference>
<evidence type="ECO:0000313" key="4">
    <source>
        <dbReference type="Proteomes" id="UP000189462"/>
    </source>
</evidence>
<proteinExistence type="inferred from homology"/>
<protein>
    <recommendedName>
        <fullName evidence="5">Cell shape determination protein CcmA</fullName>
    </recommendedName>
</protein>
<dbReference type="PANTHER" id="PTHR35024:SF4">
    <property type="entry name" value="POLYMER-FORMING CYTOSKELETAL PROTEIN"/>
    <property type="match status" value="1"/>
</dbReference>
<evidence type="ECO:0008006" key="5">
    <source>
        <dbReference type="Google" id="ProtNLM"/>
    </source>
</evidence>
<dbReference type="AlphaFoldDB" id="A0A1V3NTU4"/>
<evidence type="ECO:0000256" key="1">
    <source>
        <dbReference type="ARBA" id="ARBA00044755"/>
    </source>
</evidence>